<dbReference type="SUPFAM" id="SSF48452">
    <property type="entry name" value="TPR-like"/>
    <property type="match status" value="1"/>
</dbReference>
<dbReference type="InterPro" id="IPR012944">
    <property type="entry name" value="SusD_RagB_dom"/>
</dbReference>
<sequence>MRKIATILLLILVSAGNYSCNKYLDLKPNDGIIRDIFWQSKEQLQAATLGCYNAMEDVPSGRTPAELFFVWGELRADMISPGLGMGAEELSFVNYNILSTNSFADWRNIYRVINICNTVIDFGPNVKSIDATLSTTELNGYLAEALTVRAMMYFYLVRTFGDVPMKIKATATDADITNIAKTPKADVLKQIVADLKLAEGYAVDTYNNNTFDKGRVTKYTVYAVEADVYLWLDDYANCIAAADKIINSNKFALVPGNSAWFNTLFANGNSVEGIFELQFDQQILNPYYAMFTTSKRRYIAASNVLSDIYTIDPQKADNIDIRGINAAVRPSDQSIYKYLGISDDVARTSDGSYAHWIFYRYADILLLKAEACINSGRGQDALDIIQQIRQRGHALSFSEESPLPDDVAGLTDYLVKERAREFAYEGKRWYDLLRVAKRNNYERMDILREAVLNSVPPSVQQSALNKLKDPNSHYLPIFYTEIQNDPLLIQNPFYK</sequence>
<dbReference type="RefSeq" id="WP_107828485.1">
    <property type="nucleotide sequence ID" value="NZ_CP160205.1"/>
</dbReference>
<dbReference type="EMBL" id="QAOQ01000003">
    <property type="protein sequence ID" value="PTQ98251.1"/>
    <property type="molecule type" value="Genomic_DNA"/>
</dbReference>
<evidence type="ECO:0000256" key="3">
    <source>
        <dbReference type="ARBA" id="ARBA00022729"/>
    </source>
</evidence>
<dbReference type="Pfam" id="PF07980">
    <property type="entry name" value="SusD_RagB"/>
    <property type="match status" value="1"/>
</dbReference>
<keyword evidence="4" id="KW-0472">Membrane</keyword>
<feature type="domain" description="RagB/SusD" evidence="6">
    <location>
        <begin position="343"/>
        <end position="494"/>
    </location>
</feature>
<comment type="caution">
    <text evidence="8">The sequence shown here is derived from an EMBL/GenBank/DDBJ whole genome shotgun (WGS) entry which is preliminary data.</text>
</comment>
<gene>
    <name evidence="8" type="ORF">C8P68_103412</name>
</gene>
<evidence type="ECO:0000259" key="6">
    <source>
        <dbReference type="Pfam" id="PF07980"/>
    </source>
</evidence>
<keyword evidence="3" id="KW-0732">Signal</keyword>
<comment type="subcellular location">
    <subcellularLocation>
        <location evidence="1">Cell outer membrane</location>
    </subcellularLocation>
</comment>
<keyword evidence="9" id="KW-1185">Reference proteome</keyword>
<evidence type="ECO:0000313" key="8">
    <source>
        <dbReference type="EMBL" id="PTQ98251.1"/>
    </source>
</evidence>
<dbReference type="InterPro" id="IPR011990">
    <property type="entry name" value="TPR-like_helical_dom_sf"/>
</dbReference>
<feature type="domain" description="SusD-like N-terminal" evidence="7">
    <location>
        <begin position="23"/>
        <end position="230"/>
    </location>
</feature>
<dbReference type="InterPro" id="IPR033985">
    <property type="entry name" value="SusD-like_N"/>
</dbReference>
<evidence type="ECO:0000256" key="5">
    <source>
        <dbReference type="ARBA" id="ARBA00023237"/>
    </source>
</evidence>
<reference evidence="8 9" key="1">
    <citation type="submission" date="2018-04" db="EMBL/GenBank/DDBJ databases">
        <title>Genomic Encyclopedia of Archaeal and Bacterial Type Strains, Phase II (KMG-II): from individual species to whole genera.</title>
        <authorList>
            <person name="Goeker M."/>
        </authorList>
    </citation>
    <scope>NUCLEOTIDE SEQUENCE [LARGE SCALE GENOMIC DNA]</scope>
    <source>
        <strain evidence="8 9">DSM 26809</strain>
    </source>
</reference>
<dbReference type="Pfam" id="PF14322">
    <property type="entry name" value="SusD-like_3"/>
    <property type="match status" value="1"/>
</dbReference>
<comment type="similarity">
    <text evidence="2">Belongs to the SusD family.</text>
</comment>
<evidence type="ECO:0000256" key="2">
    <source>
        <dbReference type="ARBA" id="ARBA00006275"/>
    </source>
</evidence>
<protein>
    <submittedName>
        <fullName evidence="8">Putative outer membrane starch-binding protein</fullName>
    </submittedName>
</protein>
<dbReference type="Gene3D" id="1.25.40.390">
    <property type="match status" value="1"/>
</dbReference>
<evidence type="ECO:0000313" key="9">
    <source>
        <dbReference type="Proteomes" id="UP000244168"/>
    </source>
</evidence>
<dbReference type="Proteomes" id="UP000244168">
    <property type="component" value="Unassembled WGS sequence"/>
</dbReference>
<keyword evidence="5" id="KW-0998">Cell outer membrane</keyword>
<proteinExistence type="inferred from homology"/>
<evidence type="ECO:0000259" key="7">
    <source>
        <dbReference type="Pfam" id="PF14322"/>
    </source>
</evidence>
<name>A0A2T5JBK5_9SPHI</name>
<dbReference type="CDD" id="cd08977">
    <property type="entry name" value="SusD"/>
    <property type="match status" value="1"/>
</dbReference>
<dbReference type="OrthoDB" id="1035036at2"/>
<evidence type="ECO:0000256" key="4">
    <source>
        <dbReference type="ARBA" id="ARBA00023136"/>
    </source>
</evidence>
<accession>A0A2T5JBK5</accession>
<dbReference type="AlphaFoldDB" id="A0A2T5JBK5"/>
<evidence type="ECO:0000256" key="1">
    <source>
        <dbReference type="ARBA" id="ARBA00004442"/>
    </source>
</evidence>
<dbReference type="GO" id="GO:0009279">
    <property type="term" value="C:cell outer membrane"/>
    <property type="evidence" value="ECO:0007669"/>
    <property type="project" value="UniProtKB-SubCell"/>
</dbReference>
<organism evidence="8 9">
    <name type="scientific">Mucilaginibacter yixingensis</name>
    <dbReference type="NCBI Taxonomy" id="1295612"/>
    <lineage>
        <taxon>Bacteria</taxon>
        <taxon>Pseudomonadati</taxon>
        <taxon>Bacteroidota</taxon>
        <taxon>Sphingobacteriia</taxon>
        <taxon>Sphingobacteriales</taxon>
        <taxon>Sphingobacteriaceae</taxon>
        <taxon>Mucilaginibacter</taxon>
    </lineage>
</organism>